<gene>
    <name evidence="2" type="ORF">LCGC14_0370580</name>
</gene>
<organism evidence="2">
    <name type="scientific">marine sediment metagenome</name>
    <dbReference type="NCBI Taxonomy" id="412755"/>
    <lineage>
        <taxon>unclassified sequences</taxon>
        <taxon>metagenomes</taxon>
        <taxon>ecological metagenomes</taxon>
    </lineage>
</organism>
<name>A0A0F9TN68_9ZZZZ</name>
<accession>A0A0F9TN68</accession>
<evidence type="ECO:0000256" key="1">
    <source>
        <dbReference type="SAM" id="Phobius"/>
    </source>
</evidence>
<comment type="caution">
    <text evidence="2">The sequence shown here is derived from an EMBL/GenBank/DDBJ whole genome shotgun (WGS) entry which is preliminary data.</text>
</comment>
<feature type="transmembrane region" description="Helical" evidence="1">
    <location>
        <begin position="42"/>
        <end position="60"/>
    </location>
</feature>
<dbReference type="EMBL" id="LAZR01000296">
    <property type="protein sequence ID" value="KKN76372.1"/>
    <property type="molecule type" value="Genomic_DNA"/>
</dbReference>
<evidence type="ECO:0000313" key="2">
    <source>
        <dbReference type="EMBL" id="KKN76372.1"/>
    </source>
</evidence>
<keyword evidence="1" id="KW-1133">Transmembrane helix</keyword>
<proteinExistence type="predicted"/>
<protein>
    <submittedName>
        <fullName evidence="2">Uncharacterized protein</fullName>
    </submittedName>
</protein>
<keyword evidence="1" id="KW-0472">Membrane</keyword>
<sequence>MQTLSNLFMIGAAVAGGAVLDNSVQGLQQVDSLNVQGIVELLIGPFGALIAFVIIGWFLWKQNQKKDETIRKEREDKEQMYKDIIEELKRDKK</sequence>
<reference evidence="2" key="1">
    <citation type="journal article" date="2015" name="Nature">
        <title>Complex archaea that bridge the gap between prokaryotes and eukaryotes.</title>
        <authorList>
            <person name="Spang A."/>
            <person name="Saw J.H."/>
            <person name="Jorgensen S.L."/>
            <person name="Zaremba-Niedzwiedzka K."/>
            <person name="Martijn J."/>
            <person name="Lind A.E."/>
            <person name="van Eijk R."/>
            <person name="Schleper C."/>
            <person name="Guy L."/>
            <person name="Ettema T.J."/>
        </authorList>
    </citation>
    <scope>NUCLEOTIDE SEQUENCE</scope>
</reference>
<keyword evidence="1" id="KW-0812">Transmembrane</keyword>
<dbReference type="AlphaFoldDB" id="A0A0F9TN68"/>